<evidence type="ECO:0000256" key="7">
    <source>
        <dbReference type="ARBA" id="ARBA00023136"/>
    </source>
</evidence>
<feature type="transmembrane region" description="Helical" evidence="8">
    <location>
        <begin position="233"/>
        <end position="258"/>
    </location>
</feature>
<dbReference type="PROSITE" id="PS50893">
    <property type="entry name" value="ABC_TRANSPORTER_2"/>
    <property type="match status" value="1"/>
</dbReference>
<dbReference type="SMART" id="SM00382">
    <property type="entry name" value="AAA"/>
    <property type="match status" value="1"/>
</dbReference>
<evidence type="ECO:0000256" key="1">
    <source>
        <dbReference type="ARBA" id="ARBA00004651"/>
    </source>
</evidence>
<feature type="transmembrane region" description="Helical" evidence="8">
    <location>
        <begin position="121"/>
        <end position="141"/>
    </location>
</feature>
<evidence type="ECO:0000256" key="4">
    <source>
        <dbReference type="ARBA" id="ARBA00022741"/>
    </source>
</evidence>
<keyword evidence="7 8" id="KW-0472">Membrane</keyword>
<evidence type="ECO:0000313" key="12">
    <source>
        <dbReference type="Proteomes" id="UP000001491"/>
    </source>
</evidence>
<gene>
    <name evidence="11" type="primary">pr1</name>
    <name evidence="11" type="ordered locus">MCJ_002480</name>
</gene>
<dbReference type="GO" id="GO:0140359">
    <property type="term" value="F:ABC-type transporter activity"/>
    <property type="evidence" value="ECO:0007669"/>
    <property type="project" value="InterPro"/>
</dbReference>
<feature type="transmembrane region" description="Helical" evidence="8">
    <location>
        <begin position="147"/>
        <end position="167"/>
    </location>
</feature>
<keyword evidence="6 8" id="KW-1133">Transmembrane helix</keyword>
<evidence type="ECO:0000259" key="10">
    <source>
        <dbReference type="PROSITE" id="PS50929"/>
    </source>
</evidence>
<dbReference type="Gene3D" id="1.20.1560.10">
    <property type="entry name" value="ABC transporter type 1, transmembrane domain"/>
    <property type="match status" value="1"/>
</dbReference>
<dbReference type="EMBL" id="FM864216">
    <property type="protein sequence ID" value="CAT04939.1"/>
    <property type="molecule type" value="Genomic_DNA"/>
</dbReference>
<evidence type="ECO:0000256" key="8">
    <source>
        <dbReference type="SAM" id="Phobius"/>
    </source>
</evidence>
<proteinExistence type="inferred from homology"/>
<sequence>MAKLNFFIYFSLIFMEKISLSFNIYSYTFIVQHLNNYPQPTFGLTTSILFWVISVFVALSLRLIRPLLSSRIKETIRNQLSFKIIEKIQNSSYVDIKFKSNSMLSLINYDMVEALNMIDSFTTVFNSLIAIITNIIFMILLSPQWSWILILSAFIFSIIGIFFQFFLNQYGQKLSDQFSNIHQELSQYSNKHIQTFKTFFLHNQIFSFKNLIEHGFSKFTSKRTKILKKSSSISLIATFVTTMFTGILLLEVTLLTFYNYYDVSIFLSLMLYSLDFSGSFGDIIVQTFMLSIRGQYLSNIISKVPTTTVNRELNKAIEKISISNLSFVFEDKTVFSGINFDILPGKKYLIDGPSGTGKSTLLKTILGVYPDYQGNILINDELEINQVSSSSLRQQIGFIDNQNIIFDASLQDNITLFDTQVDLQKLNKILDTLKIDWLKLEDNINVNKLSEGQKQKIVLARLKYSNIKFWVVDEALDNIQKDHAELTIDNLLGDPDLTILFVSHHISADLREKFDEVIAIRG</sequence>
<feature type="transmembrane region" description="Helical" evidence="8">
    <location>
        <begin position="264"/>
        <end position="285"/>
    </location>
</feature>
<dbReference type="InterPro" id="IPR003439">
    <property type="entry name" value="ABC_transporter-like_ATP-bd"/>
</dbReference>
<dbReference type="SUPFAM" id="SSF90123">
    <property type="entry name" value="ABC transporter transmembrane region"/>
    <property type="match status" value="1"/>
</dbReference>
<keyword evidence="5" id="KW-0067">ATP-binding</keyword>
<reference evidence="12" key="1">
    <citation type="journal article" date="2009" name="BMC Bioinformatics">
        <title>The Mycoplasma conjunctivae genome sequencing, annotation and analysis.</title>
        <authorList>
            <person name="Calderon-Copete S.P."/>
            <person name="Wigger G."/>
            <person name="Wunderlin C."/>
            <person name="Schmidheini T."/>
            <person name="Frey J."/>
            <person name="Quail M.A."/>
            <person name="Falquet L."/>
        </authorList>
    </citation>
    <scope>NUCLEOTIDE SEQUENCE [LARGE SCALE GENOMIC DNA]</scope>
    <source>
        <strain evidence="12">ATCC 25834 / NCTC 10147 / HRC/581</strain>
    </source>
</reference>
<dbReference type="PANTHER" id="PTHR24221:SF610">
    <property type="entry name" value="ABC TRANSPORTER B FAMILY MEMBER 6"/>
    <property type="match status" value="1"/>
</dbReference>
<evidence type="ECO:0000259" key="9">
    <source>
        <dbReference type="PROSITE" id="PS50893"/>
    </source>
</evidence>
<evidence type="ECO:0000256" key="5">
    <source>
        <dbReference type="ARBA" id="ARBA00022840"/>
    </source>
</evidence>
<organism evidence="11 12">
    <name type="scientific">Mesomycoplasma conjunctivae (strain ATCC 25834 / NCTC 10147 / HRC/581)</name>
    <name type="common">Mycoplasma conjunctivae</name>
    <dbReference type="NCBI Taxonomy" id="572263"/>
    <lineage>
        <taxon>Bacteria</taxon>
        <taxon>Bacillati</taxon>
        <taxon>Mycoplasmatota</taxon>
        <taxon>Mycoplasmoidales</taxon>
        <taxon>Metamycoplasmataceae</taxon>
        <taxon>Mesomycoplasma</taxon>
    </lineage>
</organism>
<dbReference type="InterPro" id="IPR027417">
    <property type="entry name" value="P-loop_NTPase"/>
</dbReference>
<dbReference type="GO" id="GO:0005886">
    <property type="term" value="C:plasma membrane"/>
    <property type="evidence" value="ECO:0007669"/>
    <property type="project" value="UniProtKB-SubCell"/>
</dbReference>
<dbReference type="Pfam" id="PF00005">
    <property type="entry name" value="ABC_tran"/>
    <property type="match status" value="1"/>
</dbReference>
<dbReference type="AlphaFoldDB" id="C5J647"/>
<dbReference type="eggNOG" id="COG1132">
    <property type="taxonomic scope" value="Bacteria"/>
</dbReference>
<dbReference type="Proteomes" id="UP000001491">
    <property type="component" value="Chromosome"/>
</dbReference>
<dbReference type="PANTHER" id="PTHR24221">
    <property type="entry name" value="ATP-BINDING CASSETTE SUB-FAMILY B"/>
    <property type="match status" value="1"/>
</dbReference>
<accession>C5J647</accession>
<dbReference type="HOGENOM" id="CLU_000604_84_9_14"/>
<evidence type="ECO:0000256" key="2">
    <source>
        <dbReference type="ARBA" id="ARBA00005417"/>
    </source>
</evidence>
<dbReference type="Gene3D" id="3.40.50.300">
    <property type="entry name" value="P-loop containing nucleotide triphosphate hydrolases"/>
    <property type="match status" value="1"/>
</dbReference>
<keyword evidence="3 8" id="KW-0812">Transmembrane</keyword>
<evidence type="ECO:0000313" key="11">
    <source>
        <dbReference type="EMBL" id="CAT04939.1"/>
    </source>
</evidence>
<feature type="transmembrane region" description="Helical" evidence="8">
    <location>
        <begin position="42"/>
        <end position="64"/>
    </location>
</feature>
<feature type="domain" description="ABC transmembrane type-1" evidence="10">
    <location>
        <begin position="18"/>
        <end position="284"/>
    </location>
</feature>
<dbReference type="InterPro" id="IPR039421">
    <property type="entry name" value="Type_1_exporter"/>
</dbReference>
<dbReference type="SUPFAM" id="SSF52540">
    <property type="entry name" value="P-loop containing nucleoside triphosphate hydrolases"/>
    <property type="match status" value="1"/>
</dbReference>
<dbReference type="KEGG" id="mco:MCJ_002480"/>
<comment type="subcellular location">
    <subcellularLocation>
        <location evidence="1">Cell membrane</location>
        <topology evidence="1">Multi-pass membrane protein</topology>
    </subcellularLocation>
</comment>
<dbReference type="InterPro" id="IPR036640">
    <property type="entry name" value="ABC1_TM_sf"/>
</dbReference>
<dbReference type="GO" id="GO:0005524">
    <property type="term" value="F:ATP binding"/>
    <property type="evidence" value="ECO:0007669"/>
    <property type="project" value="UniProtKB-KW"/>
</dbReference>
<dbReference type="GO" id="GO:0016887">
    <property type="term" value="F:ATP hydrolysis activity"/>
    <property type="evidence" value="ECO:0007669"/>
    <property type="project" value="InterPro"/>
</dbReference>
<dbReference type="InterPro" id="IPR003593">
    <property type="entry name" value="AAA+_ATPase"/>
</dbReference>
<evidence type="ECO:0000256" key="6">
    <source>
        <dbReference type="ARBA" id="ARBA00022989"/>
    </source>
</evidence>
<dbReference type="PROSITE" id="PS50929">
    <property type="entry name" value="ABC_TM1F"/>
    <property type="match status" value="1"/>
</dbReference>
<keyword evidence="12" id="KW-1185">Reference proteome</keyword>
<protein>
    <submittedName>
        <fullName evidence="11">Multidrug resistance protein homolog</fullName>
    </submittedName>
</protein>
<evidence type="ECO:0000256" key="3">
    <source>
        <dbReference type="ARBA" id="ARBA00022692"/>
    </source>
</evidence>
<feature type="domain" description="ABC transporter" evidence="9">
    <location>
        <begin position="320"/>
        <end position="522"/>
    </location>
</feature>
<comment type="similarity">
    <text evidence="2">Belongs to the ABC transporter superfamily.</text>
</comment>
<keyword evidence="4" id="KW-0547">Nucleotide-binding</keyword>
<name>C5J647_MESCH</name>
<feature type="transmembrane region" description="Helical" evidence="8">
    <location>
        <begin position="7"/>
        <end position="30"/>
    </location>
</feature>
<dbReference type="InterPro" id="IPR011527">
    <property type="entry name" value="ABC1_TM_dom"/>
</dbReference>